<evidence type="ECO:0000313" key="1">
    <source>
        <dbReference type="EMBL" id="SUM70778.1"/>
    </source>
</evidence>
<keyword evidence="2" id="KW-1185">Reference proteome</keyword>
<sequence>MREWIGNHLSALFKDFAKLLVMNIFLSQKVIGLLMLRQY</sequence>
<accession>A0A380H293</accession>
<organism evidence="1 2">
    <name type="scientific">Staphylococcus saccharolyticus</name>
    <dbReference type="NCBI Taxonomy" id="33028"/>
    <lineage>
        <taxon>Bacteria</taxon>
        <taxon>Bacillati</taxon>
        <taxon>Bacillota</taxon>
        <taxon>Bacilli</taxon>
        <taxon>Bacillales</taxon>
        <taxon>Staphylococcaceae</taxon>
        <taxon>Staphylococcus</taxon>
    </lineage>
</organism>
<dbReference type="Proteomes" id="UP000255425">
    <property type="component" value="Unassembled WGS sequence"/>
</dbReference>
<name>A0A380H293_9STAP</name>
<dbReference type="EMBL" id="UHDZ01000001">
    <property type="protein sequence ID" value="SUM70778.1"/>
    <property type="molecule type" value="Genomic_DNA"/>
</dbReference>
<dbReference type="AlphaFoldDB" id="A0A380H293"/>
<gene>
    <name evidence="1" type="ORF">NCTC11807_01338</name>
</gene>
<protein>
    <submittedName>
        <fullName evidence="1">Uncharacterized protein</fullName>
    </submittedName>
</protein>
<evidence type="ECO:0000313" key="2">
    <source>
        <dbReference type="Proteomes" id="UP000255425"/>
    </source>
</evidence>
<proteinExistence type="predicted"/>
<reference evidence="1 2" key="1">
    <citation type="submission" date="2018-06" db="EMBL/GenBank/DDBJ databases">
        <authorList>
            <consortium name="Pathogen Informatics"/>
            <person name="Doyle S."/>
        </authorList>
    </citation>
    <scope>NUCLEOTIDE SEQUENCE [LARGE SCALE GENOMIC DNA]</scope>
    <source>
        <strain evidence="1 2">NCTC11807</strain>
    </source>
</reference>